<dbReference type="Proteomes" id="UP000192257">
    <property type="component" value="Unassembled WGS sequence"/>
</dbReference>
<keyword evidence="11" id="KW-0472">Membrane</keyword>
<evidence type="ECO:0000256" key="1">
    <source>
        <dbReference type="ARBA" id="ARBA00001249"/>
    </source>
</evidence>
<dbReference type="FunFam" id="3.90.132.10:FF:000001">
    <property type="entry name" value="leishmanolysin-like peptidase isoform X2"/>
    <property type="match status" value="1"/>
</dbReference>
<feature type="active site" evidence="15">
    <location>
        <position position="85"/>
    </location>
</feature>
<evidence type="ECO:0000256" key="9">
    <source>
        <dbReference type="ARBA" id="ARBA00022889"/>
    </source>
</evidence>
<evidence type="ECO:0000256" key="17">
    <source>
        <dbReference type="RuleBase" id="RU366077"/>
    </source>
</evidence>
<dbReference type="VEuPathDB" id="TriTrypDB:TM35_000112100"/>
<keyword evidence="12" id="KW-0865">Zymogen</keyword>
<dbReference type="GO" id="GO:0006508">
    <property type="term" value="P:proteolysis"/>
    <property type="evidence" value="ECO:0007669"/>
    <property type="project" value="UniProtKB-KW"/>
</dbReference>
<evidence type="ECO:0000256" key="2">
    <source>
        <dbReference type="ARBA" id="ARBA00004370"/>
    </source>
</evidence>
<evidence type="ECO:0000256" key="10">
    <source>
        <dbReference type="ARBA" id="ARBA00023049"/>
    </source>
</evidence>
<evidence type="ECO:0000313" key="20">
    <source>
        <dbReference type="Proteomes" id="UP000192257"/>
    </source>
</evidence>
<evidence type="ECO:0000313" key="19">
    <source>
        <dbReference type="EMBL" id="ORC89676.1"/>
    </source>
</evidence>
<evidence type="ECO:0000256" key="16">
    <source>
        <dbReference type="PIRSR" id="PIRSR601577-2"/>
    </source>
</evidence>
<dbReference type="SUPFAM" id="SSF55486">
    <property type="entry name" value="Metalloproteases ('zincins'), catalytic domain"/>
    <property type="match status" value="1"/>
</dbReference>
<name>A0A1X0NY94_9TRYP</name>
<evidence type="ECO:0000256" key="15">
    <source>
        <dbReference type="PIRSR" id="PIRSR601577-1"/>
    </source>
</evidence>
<dbReference type="GO" id="GO:0016020">
    <property type="term" value="C:membrane"/>
    <property type="evidence" value="ECO:0007669"/>
    <property type="project" value="UniProtKB-SubCell"/>
</dbReference>
<dbReference type="GO" id="GO:0004222">
    <property type="term" value="F:metalloendopeptidase activity"/>
    <property type="evidence" value="ECO:0007669"/>
    <property type="project" value="UniProtKB-UniRule"/>
</dbReference>
<dbReference type="PANTHER" id="PTHR10942:SF0">
    <property type="entry name" value="LEISHMANOLYSIN-LIKE PEPTIDASE"/>
    <property type="match status" value="1"/>
</dbReference>
<reference evidence="19 20" key="1">
    <citation type="submission" date="2017-03" db="EMBL/GenBank/DDBJ databases">
        <title>An alternative strategy for trypanosome survival in the mammalian bloodstream revealed through genome and transcriptome analysis of the ubiquitous bovine parasite Trypanosoma (Megatrypanum) theileri.</title>
        <authorList>
            <person name="Kelly S."/>
            <person name="Ivens A."/>
            <person name="Mott A."/>
            <person name="O'Neill E."/>
            <person name="Emms D."/>
            <person name="Macleod O."/>
            <person name="Voorheis P."/>
            <person name="Matthews J."/>
            <person name="Matthews K."/>
            <person name="Carrington M."/>
        </authorList>
    </citation>
    <scope>NUCLEOTIDE SEQUENCE [LARGE SCALE GENOMIC DNA]</scope>
    <source>
        <strain evidence="19">Edinburgh</strain>
    </source>
</reference>
<dbReference type="GO" id="GO:0046872">
    <property type="term" value="F:metal ion binding"/>
    <property type="evidence" value="ECO:0007669"/>
    <property type="project" value="UniProtKB-KW"/>
</dbReference>
<keyword evidence="10 16" id="KW-0482">Metalloprotease</keyword>
<accession>A0A1X0NY94</accession>
<comment type="similarity">
    <text evidence="3 17">Belongs to the peptidase M8 family.</text>
</comment>
<dbReference type="GO" id="GO:0007155">
    <property type="term" value="P:cell adhesion"/>
    <property type="evidence" value="ECO:0007669"/>
    <property type="project" value="UniProtKB-KW"/>
</dbReference>
<evidence type="ECO:0000256" key="7">
    <source>
        <dbReference type="ARBA" id="ARBA00022801"/>
    </source>
</evidence>
<evidence type="ECO:0000256" key="8">
    <source>
        <dbReference type="ARBA" id="ARBA00022833"/>
    </source>
</evidence>
<comment type="cofactor">
    <cofactor evidence="16 17">
        <name>Zn(2+)</name>
        <dbReference type="ChEBI" id="CHEBI:29105"/>
    </cofactor>
    <text evidence="16 17">Binds 1 zinc ion per subunit.</text>
</comment>
<feature type="binding site" evidence="16">
    <location>
        <position position="88"/>
    </location>
    <ligand>
        <name>Zn(2+)</name>
        <dbReference type="ChEBI" id="CHEBI:29105"/>
        <note>catalytic</note>
    </ligand>
</feature>
<evidence type="ECO:0000256" key="13">
    <source>
        <dbReference type="ARBA" id="ARBA00023157"/>
    </source>
</evidence>
<feature type="compositionally biased region" description="Basic and acidic residues" evidence="18">
    <location>
        <begin position="392"/>
        <end position="407"/>
    </location>
</feature>
<sequence>GVIQIPKFKKGELCAPFTIPSEHHTTGISGADFVLYVAAGPSGGAAAWAGPCARLKNKRPIVGVMNYDPMFIDTADKSIRIVAHEIGHALGFGFTEMSMRNIVREAFKVRGKPYVTMVTSPLVQQMVRKHYGCPDAKGMELEDEGSSGTSLSHWERRNAKDELMVGLGGNLHYTAITMALFEDLGYYKADFSKAETMRWGKDAGCDFLRKPCFVDGVSPYPDMFCNQLKGNKSLLCTFDRLSLGFCTLSKYVQHLPQHFQYFKDPTLGGVGLLADFCPFVQEYVNGGCTNGEARAMLGSRIGPNSRCLKGNSLRMGTYSLGDVCVNTQCDKGTLRVQLLDDDTWYTCKEGEHITPSKVFTSGTILCPKYEEVCPEVTEDNNDAAPETSSETRSSKGDRNRTSSEKSSRQRSYPYRWNTRRRPRIE</sequence>
<evidence type="ECO:0000256" key="3">
    <source>
        <dbReference type="ARBA" id="ARBA00005860"/>
    </source>
</evidence>
<feature type="non-terminal residue" evidence="19">
    <location>
        <position position="1"/>
    </location>
</feature>
<evidence type="ECO:0000256" key="14">
    <source>
        <dbReference type="ARBA" id="ARBA00023180"/>
    </source>
</evidence>
<feature type="binding site" evidence="16">
    <location>
        <position position="153"/>
    </location>
    <ligand>
        <name>Zn(2+)</name>
        <dbReference type="ChEBI" id="CHEBI:29105"/>
        <note>catalytic</note>
    </ligand>
</feature>
<feature type="region of interest" description="Disordered" evidence="18">
    <location>
        <begin position="377"/>
        <end position="425"/>
    </location>
</feature>
<comment type="subcellular location">
    <subcellularLocation>
        <location evidence="2">Membrane</location>
    </subcellularLocation>
</comment>
<keyword evidence="9" id="KW-0130">Cell adhesion</keyword>
<protein>
    <recommendedName>
        <fullName evidence="17">Leishmanolysin-like peptidase</fullName>
        <ecNumber evidence="17">3.4.24.-</ecNumber>
    </recommendedName>
</protein>
<dbReference type="PANTHER" id="PTHR10942">
    <property type="entry name" value="LEISHMANOLYSIN-LIKE PEPTIDASE"/>
    <property type="match status" value="1"/>
</dbReference>
<dbReference type="InterPro" id="IPR001577">
    <property type="entry name" value="Peptidase_M8"/>
</dbReference>
<feature type="binding site" evidence="16">
    <location>
        <position position="84"/>
    </location>
    <ligand>
        <name>Zn(2+)</name>
        <dbReference type="ChEBI" id="CHEBI:29105"/>
        <note>catalytic</note>
    </ligand>
</feature>
<organism evidence="19 20">
    <name type="scientific">Trypanosoma theileri</name>
    <dbReference type="NCBI Taxonomy" id="67003"/>
    <lineage>
        <taxon>Eukaryota</taxon>
        <taxon>Discoba</taxon>
        <taxon>Euglenozoa</taxon>
        <taxon>Kinetoplastea</taxon>
        <taxon>Metakinetoplastina</taxon>
        <taxon>Trypanosomatida</taxon>
        <taxon>Trypanosomatidae</taxon>
        <taxon>Trypanosoma</taxon>
    </lineage>
</organism>
<keyword evidence="4 17" id="KW-0645">Protease</keyword>
<dbReference type="RefSeq" id="XP_028883742.1">
    <property type="nucleotide sequence ID" value="XM_029024919.1"/>
</dbReference>
<keyword evidence="7 17" id="KW-0378">Hydrolase</keyword>
<proteinExistence type="inferred from homology"/>
<dbReference type="AlphaFoldDB" id="A0A1X0NY94"/>
<dbReference type="GeneID" id="39984699"/>
<keyword evidence="20" id="KW-1185">Reference proteome</keyword>
<evidence type="ECO:0000256" key="5">
    <source>
        <dbReference type="ARBA" id="ARBA00022723"/>
    </source>
</evidence>
<evidence type="ECO:0000256" key="4">
    <source>
        <dbReference type="ARBA" id="ARBA00022670"/>
    </source>
</evidence>
<comment type="caution">
    <text evidence="19">The sequence shown here is derived from an EMBL/GenBank/DDBJ whole genome shotgun (WGS) entry which is preliminary data.</text>
</comment>
<dbReference type="Gene3D" id="2.30.34.10">
    <property type="entry name" value="Leishmanolysin domain 4"/>
    <property type="match status" value="1"/>
</dbReference>
<keyword evidence="6" id="KW-0732">Signal</keyword>
<dbReference type="PRINTS" id="PR00782">
    <property type="entry name" value="LSHMANOLYSIN"/>
</dbReference>
<dbReference type="Pfam" id="PF01457">
    <property type="entry name" value="Peptidase_M8"/>
    <property type="match status" value="1"/>
</dbReference>
<evidence type="ECO:0000256" key="12">
    <source>
        <dbReference type="ARBA" id="ARBA00023145"/>
    </source>
</evidence>
<dbReference type="Gene3D" id="3.10.170.20">
    <property type="match status" value="1"/>
</dbReference>
<comment type="catalytic activity">
    <reaction evidence="1">
        <text>Preference for hydrophobic residues at P1 and P1' and basic residues at P2' and P3'. A model nonapeptide is cleaved at -Ala-Tyr-|-Leu-Lys-Lys-.</text>
        <dbReference type="EC" id="3.4.24.36"/>
    </reaction>
</comment>
<keyword evidence="14" id="KW-0325">Glycoprotein</keyword>
<keyword evidence="8 16" id="KW-0862">Zinc</keyword>
<dbReference type="Gene3D" id="2.10.55.10">
    <property type="entry name" value="Leishmanolysin domain 3"/>
    <property type="match status" value="1"/>
</dbReference>
<keyword evidence="13" id="KW-1015">Disulfide bond</keyword>
<dbReference type="Gene3D" id="3.90.132.10">
    <property type="entry name" value="Leishmanolysin , domain 2"/>
    <property type="match status" value="1"/>
</dbReference>
<keyword evidence="5 16" id="KW-0479">Metal-binding</keyword>
<evidence type="ECO:0000256" key="6">
    <source>
        <dbReference type="ARBA" id="ARBA00022729"/>
    </source>
</evidence>
<gene>
    <name evidence="19" type="ORF">TM35_000112100</name>
</gene>
<dbReference type="EMBL" id="NBCO01000011">
    <property type="protein sequence ID" value="ORC89676.1"/>
    <property type="molecule type" value="Genomic_DNA"/>
</dbReference>
<dbReference type="OrthoDB" id="247745at2759"/>
<evidence type="ECO:0000256" key="11">
    <source>
        <dbReference type="ARBA" id="ARBA00023136"/>
    </source>
</evidence>
<dbReference type="EC" id="3.4.24.-" evidence="17"/>
<evidence type="ECO:0000256" key="18">
    <source>
        <dbReference type="SAM" id="MobiDB-lite"/>
    </source>
</evidence>
<dbReference type="GO" id="GO:0005737">
    <property type="term" value="C:cytoplasm"/>
    <property type="evidence" value="ECO:0007669"/>
    <property type="project" value="TreeGrafter"/>
</dbReference>